<dbReference type="STRING" id="329885.A0A4U0UIE0"/>
<feature type="transmembrane region" description="Helical" evidence="10">
    <location>
        <begin position="477"/>
        <end position="498"/>
    </location>
</feature>
<dbReference type="Gene3D" id="1.10.287.70">
    <property type="match status" value="2"/>
</dbReference>
<accession>A0A4U0UIE0</accession>
<name>A0A4U0UIE0_9PEZI</name>
<dbReference type="PRINTS" id="PR01333">
    <property type="entry name" value="2POREKCHANEL"/>
</dbReference>
<dbReference type="Pfam" id="PF07885">
    <property type="entry name" value="Ion_trans_2"/>
    <property type="match status" value="2"/>
</dbReference>
<reference evidence="12 13" key="1">
    <citation type="submission" date="2017-03" db="EMBL/GenBank/DDBJ databases">
        <title>Genomes of endolithic fungi from Antarctica.</title>
        <authorList>
            <person name="Coleine C."/>
            <person name="Masonjones S."/>
            <person name="Stajich J.E."/>
        </authorList>
    </citation>
    <scope>NUCLEOTIDE SEQUENCE [LARGE SCALE GENOMIC DNA]</scope>
    <source>
        <strain evidence="12 13">CCFEE 5311</strain>
    </source>
</reference>
<evidence type="ECO:0000259" key="11">
    <source>
        <dbReference type="Pfam" id="PF07885"/>
    </source>
</evidence>
<dbReference type="GO" id="GO:0015271">
    <property type="term" value="F:outward rectifier potassium channel activity"/>
    <property type="evidence" value="ECO:0007669"/>
    <property type="project" value="TreeGrafter"/>
</dbReference>
<dbReference type="FunFam" id="1.10.287.70:FF:000182">
    <property type="entry name" value="Outward-rectifier potassium channel TOK1"/>
    <property type="match status" value="1"/>
</dbReference>
<feature type="transmembrane region" description="Helical" evidence="10">
    <location>
        <begin position="328"/>
        <end position="352"/>
    </location>
</feature>
<evidence type="ECO:0000256" key="9">
    <source>
        <dbReference type="SAM" id="MobiDB-lite"/>
    </source>
</evidence>
<keyword evidence="3 8" id="KW-0812">Transmembrane</keyword>
<dbReference type="EMBL" id="NAJP01000069">
    <property type="protein sequence ID" value="TKA35411.1"/>
    <property type="molecule type" value="Genomic_DNA"/>
</dbReference>
<comment type="subcellular location">
    <subcellularLocation>
        <location evidence="1">Membrane</location>
        <topology evidence="1">Multi-pass membrane protein</topology>
    </subcellularLocation>
</comment>
<protein>
    <recommendedName>
        <fullName evidence="11">Potassium channel domain-containing protein</fullName>
    </recommendedName>
</protein>
<dbReference type="AlphaFoldDB" id="A0A4U0UIE0"/>
<dbReference type="InterPro" id="IPR013099">
    <property type="entry name" value="K_chnl_dom"/>
</dbReference>
<evidence type="ECO:0000256" key="10">
    <source>
        <dbReference type="SAM" id="Phobius"/>
    </source>
</evidence>
<feature type="transmembrane region" description="Helical" evidence="10">
    <location>
        <begin position="90"/>
        <end position="117"/>
    </location>
</feature>
<evidence type="ECO:0000256" key="6">
    <source>
        <dbReference type="ARBA" id="ARBA00023136"/>
    </source>
</evidence>
<evidence type="ECO:0000313" key="13">
    <source>
        <dbReference type="Proteomes" id="UP000310066"/>
    </source>
</evidence>
<organism evidence="12 13">
    <name type="scientific">Friedmanniomyces endolithicus</name>
    <dbReference type="NCBI Taxonomy" id="329885"/>
    <lineage>
        <taxon>Eukaryota</taxon>
        <taxon>Fungi</taxon>
        <taxon>Dikarya</taxon>
        <taxon>Ascomycota</taxon>
        <taxon>Pezizomycotina</taxon>
        <taxon>Dothideomycetes</taxon>
        <taxon>Dothideomycetidae</taxon>
        <taxon>Mycosphaerellales</taxon>
        <taxon>Teratosphaeriaceae</taxon>
        <taxon>Friedmanniomyces</taxon>
    </lineage>
</organism>
<comment type="similarity">
    <text evidence="8">Belongs to the two pore domain potassium channel (TC 1.A.1.8) family.</text>
</comment>
<feature type="transmembrane region" description="Helical" evidence="10">
    <location>
        <begin position="224"/>
        <end position="252"/>
    </location>
</feature>
<evidence type="ECO:0000256" key="4">
    <source>
        <dbReference type="ARBA" id="ARBA00022989"/>
    </source>
</evidence>
<evidence type="ECO:0000256" key="7">
    <source>
        <dbReference type="ARBA" id="ARBA00023303"/>
    </source>
</evidence>
<dbReference type="GO" id="GO:0030322">
    <property type="term" value="P:stabilization of membrane potential"/>
    <property type="evidence" value="ECO:0007669"/>
    <property type="project" value="TreeGrafter"/>
</dbReference>
<dbReference type="Proteomes" id="UP000310066">
    <property type="component" value="Unassembled WGS sequence"/>
</dbReference>
<evidence type="ECO:0000256" key="3">
    <source>
        <dbReference type="ARBA" id="ARBA00022692"/>
    </source>
</evidence>
<keyword evidence="7 8" id="KW-0407">Ion channel</keyword>
<feature type="domain" description="Potassium channel" evidence="11">
    <location>
        <begin position="489"/>
        <end position="562"/>
    </location>
</feature>
<feature type="compositionally biased region" description="Pro residues" evidence="9">
    <location>
        <begin position="1"/>
        <end position="11"/>
    </location>
</feature>
<keyword evidence="5 8" id="KW-0406">Ion transport</keyword>
<keyword evidence="2 8" id="KW-0813">Transport</keyword>
<dbReference type="SUPFAM" id="SSF81324">
    <property type="entry name" value="Voltage-gated potassium channels"/>
    <property type="match status" value="2"/>
</dbReference>
<dbReference type="GO" id="GO:0005886">
    <property type="term" value="C:plasma membrane"/>
    <property type="evidence" value="ECO:0007669"/>
    <property type="project" value="TreeGrafter"/>
</dbReference>
<dbReference type="InterPro" id="IPR003280">
    <property type="entry name" value="2pore_dom_K_chnl"/>
</dbReference>
<feature type="transmembrane region" description="Helical" evidence="10">
    <location>
        <begin position="181"/>
        <end position="204"/>
    </location>
</feature>
<proteinExistence type="inferred from homology"/>
<dbReference type="PANTHER" id="PTHR11003:SF342">
    <property type="entry name" value="OUTWARD-RECTIFIER POTASSIUM CHANNEL TOK1"/>
    <property type="match status" value="1"/>
</dbReference>
<feature type="transmembrane region" description="Helical" evidence="10">
    <location>
        <begin position="510"/>
        <end position="527"/>
    </location>
</feature>
<feature type="transmembrane region" description="Helical" evidence="10">
    <location>
        <begin position="264"/>
        <end position="283"/>
    </location>
</feature>
<evidence type="ECO:0000313" key="12">
    <source>
        <dbReference type="EMBL" id="TKA35411.1"/>
    </source>
</evidence>
<feature type="compositionally biased region" description="Low complexity" evidence="9">
    <location>
        <begin position="18"/>
        <end position="29"/>
    </location>
</feature>
<evidence type="ECO:0000256" key="1">
    <source>
        <dbReference type="ARBA" id="ARBA00004141"/>
    </source>
</evidence>
<evidence type="ECO:0000256" key="2">
    <source>
        <dbReference type="ARBA" id="ARBA00022448"/>
    </source>
</evidence>
<keyword evidence="6 10" id="KW-0472">Membrane</keyword>
<dbReference type="GO" id="GO:0022841">
    <property type="term" value="F:potassium ion leak channel activity"/>
    <property type="evidence" value="ECO:0007669"/>
    <property type="project" value="TreeGrafter"/>
</dbReference>
<keyword evidence="4 10" id="KW-1133">Transmembrane helix</keyword>
<feature type="domain" description="Potassium channel" evidence="11">
    <location>
        <begin position="271"/>
        <end position="350"/>
    </location>
</feature>
<sequence length="804" mass="90887">MDNEPQTPPPALERINEPSSSADSPAASDGKPVRNSYQYYERRASWQGRRSSGRVSQRRSSIVPYDPSHGPRKWWRVVLREWEDGEEESWWFASTAIPLLAATIGPLANVLSIAALVTYWRMCNISGATPEGAAQCLGDTSNLVAPLAGQTYQDPHWCIALNAGFVGNFFLLCNFTNRIRYIIALPVTIIMWYIATAILIALTISMELYVPPIRPQQSYTQGYVYAIIAACMYMIAAMLLMVNMLGFFLGHYPQHFALTESQRTLILQTMLFFIWLAGGAAVFSKVESSYGRGVQDWSYVNSLYFCDVTILTVGFGDLYPTSDAGRGLVFPFSVGGIIMLGLMVSSISKFAGELGSEKIIRRHVERSRTRTFGRTVTSSLELEHRQTLHNGERPIISAPFPMQLQEDRQKTIKIADDPDEVKKNRRAGTGLQSLRRVMTMTSQVRTRKPKLILLREEKDHFDAMRHIQHDTTRFKHWYALLMSMIAFGVLWCAGAMVFWLCERDVQGMTYFQALYFCYVSLLTIGYGDLAPQSNAGRPFFVLWSLIAVPTMTILVSDLGETVINKFKHGTNGLADFTILPKEGVWHGVVDRLPAIATMLRWVQRKTQEHEAKKRLEEGFPAGPDPEEPAAMTLDELATDEPTRDELARRLPIAIRKTADDMKHDVRKRYSYEEWVEFTKLIRFSAKKEEDKETDDDEDEGLVDWDWIGEDSPMMSKDSEAKFVLDRLCESLNRYLKQVIASNSIPLERARKVLPASGLDDIGEALARAPTAEDDEFMVDDVGPRNETAMGRVQELGAQQRGVRI</sequence>
<gene>
    <name evidence="12" type="ORF">B0A54_12071</name>
</gene>
<evidence type="ECO:0000256" key="5">
    <source>
        <dbReference type="ARBA" id="ARBA00023065"/>
    </source>
</evidence>
<evidence type="ECO:0000256" key="8">
    <source>
        <dbReference type="RuleBase" id="RU003857"/>
    </source>
</evidence>
<feature type="region of interest" description="Disordered" evidence="9">
    <location>
        <begin position="1"/>
        <end position="36"/>
    </location>
</feature>
<feature type="transmembrane region" description="Helical" evidence="10">
    <location>
        <begin position="539"/>
        <end position="556"/>
    </location>
</feature>
<dbReference type="PANTHER" id="PTHR11003">
    <property type="entry name" value="POTASSIUM CHANNEL, SUBFAMILY K"/>
    <property type="match status" value="1"/>
</dbReference>
<dbReference type="OrthoDB" id="297496at2759"/>
<comment type="caution">
    <text evidence="12">The sequence shown here is derived from an EMBL/GenBank/DDBJ whole genome shotgun (WGS) entry which is preliminary data.</text>
</comment>